<dbReference type="Gene3D" id="3.40.1280.10">
    <property type="match status" value="1"/>
</dbReference>
<dbReference type="InterPro" id="IPR020627">
    <property type="entry name" value="KhpA"/>
</dbReference>
<accession>A0AAW2H6Q8</accession>
<dbReference type="GO" id="GO:0052906">
    <property type="term" value="F:tRNA (guanine(37)-N1)-methyltransferase activity"/>
    <property type="evidence" value="ECO:0007669"/>
    <property type="project" value="InterPro"/>
</dbReference>
<evidence type="ECO:0000259" key="1">
    <source>
        <dbReference type="Pfam" id="PF01746"/>
    </source>
</evidence>
<dbReference type="InterPro" id="IPR029025">
    <property type="entry name" value="T3SS_substrate_exporter_C"/>
</dbReference>
<dbReference type="NCBIfam" id="TIGR00088">
    <property type="entry name" value="trmD"/>
    <property type="match status" value="1"/>
</dbReference>
<organism evidence="2">
    <name type="scientific">Menopon gallinae</name>
    <name type="common">poultry shaft louse</name>
    <dbReference type="NCBI Taxonomy" id="328185"/>
    <lineage>
        <taxon>Eukaryota</taxon>
        <taxon>Metazoa</taxon>
        <taxon>Ecdysozoa</taxon>
        <taxon>Arthropoda</taxon>
        <taxon>Hexapoda</taxon>
        <taxon>Insecta</taxon>
        <taxon>Pterygota</taxon>
        <taxon>Neoptera</taxon>
        <taxon>Paraneoptera</taxon>
        <taxon>Psocodea</taxon>
        <taxon>Troctomorpha</taxon>
        <taxon>Phthiraptera</taxon>
        <taxon>Amblycera</taxon>
        <taxon>Menoponidae</taxon>
        <taxon>Menopon</taxon>
    </lineage>
</organism>
<dbReference type="Gene3D" id="3.40.1690.10">
    <property type="entry name" value="secretion proteins EscU"/>
    <property type="match status" value="1"/>
</dbReference>
<comment type="caution">
    <text evidence="2">The sequence shown here is derived from an EMBL/GenBank/DDBJ whole genome shotgun (WGS) entry which is preliminary data.</text>
</comment>
<dbReference type="InterPro" id="IPR016009">
    <property type="entry name" value="tRNA_MeTrfase_TRMD/TRM10"/>
</dbReference>
<dbReference type="InterPro" id="IPR029028">
    <property type="entry name" value="Alpha/beta_knot_MTases"/>
</dbReference>
<dbReference type="CDD" id="cd22533">
    <property type="entry name" value="KH-II_YlqC-like"/>
    <property type="match status" value="1"/>
</dbReference>
<dbReference type="GO" id="GO:0006364">
    <property type="term" value="P:rRNA processing"/>
    <property type="evidence" value="ECO:0007669"/>
    <property type="project" value="InterPro"/>
</dbReference>
<gene>
    <name evidence="2" type="ORF">PYX00_011043</name>
</gene>
<dbReference type="EMBL" id="JARGDH010000026">
    <property type="protein sequence ID" value="KAL0265434.1"/>
    <property type="molecule type" value="Genomic_DNA"/>
</dbReference>
<dbReference type="Pfam" id="PF01746">
    <property type="entry name" value="tRNA_m1G_MT"/>
    <property type="match status" value="1"/>
</dbReference>
<dbReference type="GO" id="GO:0003723">
    <property type="term" value="F:RNA binding"/>
    <property type="evidence" value="ECO:0007669"/>
    <property type="project" value="InterPro"/>
</dbReference>
<dbReference type="Pfam" id="PF13083">
    <property type="entry name" value="KH_KhpA-B"/>
    <property type="match status" value="1"/>
</dbReference>
<dbReference type="GO" id="GO:0002939">
    <property type="term" value="P:tRNA N1-guanine methylation"/>
    <property type="evidence" value="ECO:0007669"/>
    <property type="project" value="TreeGrafter"/>
</dbReference>
<evidence type="ECO:0000313" key="2">
    <source>
        <dbReference type="EMBL" id="KAL0265434.1"/>
    </source>
</evidence>
<feature type="domain" description="tRNA methyltransferase TRMD/TRM10-type" evidence="1">
    <location>
        <begin position="132"/>
        <end position="273"/>
    </location>
</feature>
<dbReference type="InterPro" id="IPR029026">
    <property type="entry name" value="tRNA_m1G_MTases_N"/>
</dbReference>
<name>A0AAW2H6Q8_9NEOP</name>
<dbReference type="InterPro" id="IPR002649">
    <property type="entry name" value="tRNA_m1G_MeTrfase_TrmD"/>
</dbReference>
<reference evidence="2" key="1">
    <citation type="journal article" date="2024" name="Gigascience">
        <title>Chromosome-level genome of the poultry shaft louse Menopon gallinae provides insight into the host-switching and adaptive evolution of parasitic lice.</title>
        <authorList>
            <person name="Xu Y."/>
            <person name="Ma L."/>
            <person name="Liu S."/>
            <person name="Liang Y."/>
            <person name="Liu Q."/>
            <person name="He Z."/>
            <person name="Tian L."/>
            <person name="Duan Y."/>
            <person name="Cai W."/>
            <person name="Li H."/>
            <person name="Song F."/>
        </authorList>
    </citation>
    <scope>NUCLEOTIDE SEQUENCE</scope>
    <source>
        <strain evidence="2">Cailab_2023a</strain>
    </source>
</reference>
<dbReference type="HAMAP" id="MF_00088">
    <property type="entry name" value="KhpA"/>
    <property type="match status" value="1"/>
</dbReference>
<proteinExistence type="inferred from homology"/>
<dbReference type="SUPFAM" id="SSF75217">
    <property type="entry name" value="alpha/beta knot"/>
    <property type="match status" value="1"/>
</dbReference>
<dbReference type="InterPro" id="IPR015946">
    <property type="entry name" value="KH_dom-like_a/b"/>
</dbReference>
<dbReference type="Gene3D" id="3.30.300.20">
    <property type="match status" value="1"/>
</dbReference>
<dbReference type="SUPFAM" id="SSF54814">
    <property type="entry name" value="Prokaryotic type KH domain (KH-domain type II)"/>
    <property type="match status" value="1"/>
</dbReference>
<dbReference type="SUPFAM" id="SSF160544">
    <property type="entry name" value="EscU C-terminal domain-like"/>
    <property type="match status" value="1"/>
</dbReference>
<dbReference type="PANTHER" id="PTHR46417">
    <property type="entry name" value="TRNA (GUANINE-N(1)-)-METHYLTRANSFERASE"/>
    <property type="match status" value="1"/>
</dbReference>
<dbReference type="GO" id="GO:0005829">
    <property type="term" value="C:cytosol"/>
    <property type="evidence" value="ECO:0007669"/>
    <property type="project" value="TreeGrafter"/>
</dbReference>
<dbReference type="AlphaFoldDB" id="A0AAW2H6Q8"/>
<sequence>MRERDEKELVKYIAQALVDNPEVVQVNVVEGEKSTILELKVAPSDVGKVIGKHGRIAKAIKEVMLLAKLGSAWGTQGYIKASSESGDVGNLLRLRKVLVGFVKEKACLYEISKALVKGDKVLFKFNGFDFPEEASLMKKAVQKGIVQYQVLDIRDFALDKHKSCDDEPYGGGAGMVMLAEPVARAIKSLVQPRGKVIFASPGGKPFTQEKARQLSQEQSLVFICGRYEGLDQRILDLYVDEELSIGDYVISSGEIASLVLIDGIYRLLDGVIKARGAFSSCLKVRVMVVRGQEGLALKLLDASPVFPSFLELTTRGLPLKPGQVLEVVLACVKDKWGGPLLSDNELLLAKLNLAPKGREASILDKFFTASLWAKRLLVMGILNKKTPAELALLNAYAFLQAPQPNTKELSDLLKTPLKAKQVKGSSLYWFIMPFECLLANKVLELAEELGVSVVCHSHLLESLWITKEGEAVQEELFGILAEVLAFVYAHEEEA</sequence>
<dbReference type="InterPro" id="IPR009019">
    <property type="entry name" value="KH_sf_prok-type"/>
</dbReference>
<dbReference type="PANTHER" id="PTHR46417:SF1">
    <property type="entry name" value="TRNA (GUANINE-N(1)-)-METHYLTRANSFERASE"/>
    <property type="match status" value="1"/>
</dbReference>
<protein>
    <recommendedName>
        <fullName evidence="1">tRNA methyltransferase TRMD/TRM10-type domain-containing protein</fullName>
    </recommendedName>
</protein>